<protein>
    <submittedName>
        <fullName evidence="7">Voltage-gated chloride channel family protein</fullName>
    </submittedName>
</protein>
<keyword evidence="2 6" id="KW-0812">Transmembrane</keyword>
<feature type="compositionally biased region" description="Basic and acidic residues" evidence="5">
    <location>
        <begin position="476"/>
        <end position="487"/>
    </location>
</feature>
<feature type="transmembrane region" description="Helical" evidence="6">
    <location>
        <begin position="385"/>
        <end position="412"/>
    </location>
</feature>
<dbReference type="InterPro" id="IPR014743">
    <property type="entry name" value="Cl-channel_core"/>
</dbReference>
<feature type="transmembrane region" description="Helical" evidence="6">
    <location>
        <begin position="279"/>
        <end position="300"/>
    </location>
</feature>
<evidence type="ECO:0000256" key="4">
    <source>
        <dbReference type="ARBA" id="ARBA00023136"/>
    </source>
</evidence>
<feature type="transmembrane region" description="Helical" evidence="6">
    <location>
        <begin position="241"/>
        <end position="267"/>
    </location>
</feature>
<evidence type="ECO:0000256" key="1">
    <source>
        <dbReference type="ARBA" id="ARBA00004141"/>
    </source>
</evidence>
<accession>A0A087ADU2</accession>
<dbReference type="eggNOG" id="COG0038">
    <property type="taxonomic scope" value="Bacteria"/>
</dbReference>
<dbReference type="GO" id="GO:0015108">
    <property type="term" value="F:chloride transmembrane transporter activity"/>
    <property type="evidence" value="ECO:0007669"/>
    <property type="project" value="InterPro"/>
</dbReference>
<dbReference type="RefSeq" id="WP_024540248.1">
    <property type="nucleotide sequence ID" value="NZ_JGYU01000007.1"/>
</dbReference>
<dbReference type="AlphaFoldDB" id="A0A087ADU2"/>
<feature type="transmembrane region" description="Helical" evidence="6">
    <location>
        <begin position="357"/>
        <end position="379"/>
    </location>
</feature>
<dbReference type="InterPro" id="IPR001807">
    <property type="entry name" value="ClC"/>
</dbReference>
<dbReference type="InterPro" id="IPR050368">
    <property type="entry name" value="ClC-type_chloride_channel"/>
</dbReference>
<name>A0A087ADU2_9BIFI</name>
<feature type="transmembrane region" description="Helical" evidence="6">
    <location>
        <begin position="170"/>
        <end position="196"/>
    </location>
</feature>
<keyword evidence="8" id="KW-1185">Reference proteome</keyword>
<feature type="transmembrane region" description="Helical" evidence="6">
    <location>
        <begin position="108"/>
        <end position="130"/>
    </location>
</feature>
<keyword evidence="4 6" id="KW-0472">Membrane</keyword>
<dbReference type="SUPFAM" id="SSF81340">
    <property type="entry name" value="Clc chloride channel"/>
    <property type="match status" value="1"/>
</dbReference>
<feature type="transmembrane region" description="Helical" evidence="6">
    <location>
        <begin position="203"/>
        <end position="221"/>
    </location>
</feature>
<dbReference type="PANTHER" id="PTHR43427">
    <property type="entry name" value="CHLORIDE CHANNEL PROTEIN CLC-E"/>
    <property type="match status" value="1"/>
</dbReference>
<feature type="transmembrane region" description="Helical" evidence="6">
    <location>
        <begin position="68"/>
        <end position="87"/>
    </location>
</feature>
<organism evidence="7 8">
    <name type="scientific">Bifidobacterium choerinum</name>
    <dbReference type="NCBI Taxonomy" id="35760"/>
    <lineage>
        <taxon>Bacteria</taxon>
        <taxon>Bacillati</taxon>
        <taxon>Actinomycetota</taxon>
        <taxon>Actinomycetes</taxon>
        <taxon>Bifidobacteriales</taxon>
        <taxon>Bifidobacteriaceae</taxon>
        <taxon>Bifidobacterium</taxon>
    </lineage>
</organism>
<dbReference type="STRING" id="35760.BCHO_0616"/>
<feature type="transmembrane region" description="Helical" evidence="6">
    <location>
        <begin position="320"/>
        <end position="337"/>
    </location>
</feature>
<dbReference type="EMBL" id="JGYU01000007">
    <property type="protein sequence ID" value="KFI56942.1"/>
    <property type="molecule type" value="Genomic_DNA"/>
</dbReference>
<sequence length="514" mass="55266">MSTGHPQRKTDSDAQLAPTSKWVLRFNVGQAARHLLYALVCGILCGFGSITLCIVVDGARHVFERLPWLIWLLPVIGIAQLLLYRWWKLPLDLTTDAVIERMRGGHEISGLLAPGILIATAMTILAGGTVGKEAGAMQMGASLGTTIARPFRLHNVVRRPNHDDTQDMHLYVAATGMAATFSALFFAPLGSCMLVLELMRFAGLRYVCSMLVACFAGFVVARHFGIGDVITKVGVPQLNWHGVGMCVVIGVAAALFGSLFAIAIRLVQGVTKRIRRNCYLWVVVGGLLVAVLVTACGWTRFTGSGGTLLNDVLRSPNVSFDFLIKMLLTILCLGFWFKGGEIMPSLCIGGMIGSASFAMTGGDALFGAAVGSICFLAAFNRCPLSAFLLGCEIFGWAAAPFLAIGVCVAFMFGYPVGIYGSGIDLLARSGWKQFFHGMRQSALRNEHEKDAGFIDFAVAAGSQIQQVASTAQQAARREGEQWRHEVSTWRGKGRAGRRRRGSDGTASGRGGTHK</sequence>
<evidence type="ECO:0000256" key="2">
    <source>
        <dbReference type="ARBA" id="ARBA00022692"/>
    </source>
</evidence>
<keyword evidence="3 6" id="KW-1133">Transmembrane helix</keyword>
<dbReference type="GO" id="GO:0016020">
    <property type="term" value="C:membrane"/>
    <property type="evidence" value="ECO:0007669"/>
    <property type="project" value="UniProtKB-SubCell"/>
</dbReference>
<dbReference type="Gene3D" id="1.10.3080.10">
    <property type="entry name" value="Clc chloride channel"/>
    <property type="match status" value="1"/>
</dbReference>
<gene>
    <name evidence="7" type="ORF">BCHO_0616</name>
</gene>
<comment type="subcellular location">
    <subcellularLocation>
        <location evidence="1">Membrane</location>
        <topology evidence="1">Multi-pass membrane protein</topology>
    </subcellularLocation>
</comment>
<feature type="compositionally biased region" description="Basic residues" evidence="5">
    <location>
        <begin position="491"/>
        <end position="500"/>
    </location>
</feature>
<evidence type="ECO:0000256" key="5">
    <source>
        <dbReference type="SAM" id="MobiDB-lite"/>
    </source>
</evidence>
<proteinExistence type="predicted"/>
<dbReference type="Proteomes" id="UP000028995">
    <property type="component" value="Unassembled WGS sequence"/>
</dbReference>
<feature type="transmembrane region" description="Helical" evidence="6">
    <location>
        <begin position="35"/>
        <end position="56"/>
    </location>
</feature>
<reference evidence="7 8" key="1">
    <citation type="submission" date="2014-03" db="EMBL/GenBank/DDBJ databases">
        <title>Genomics of Bifidobacteria.</title>
        <authorList>
            <person name="Ventura M."/>
            <person name="Milani C."/>
            <person name="Lugli G.A."/>
        </authorList>
    </citation>
    <scope>NUCLEOTIDE SEQUENCE [LARGE SCALE GENOMIC DNA]</scope>
    <source>
        <strain evidence="7 8">LMG 10510</strain>
    </source>
</reference>
<evidence type="ECO:0000313" key="7">
    <source>
        <dbReference type="EMBL" id="KFI56942.1"/>
    </source>
</evidence>
<feature type="region of interest" description="Disordered" evidence="5">
    <location>
        <begin position="476"/>
        <end position="514"/>
    </location>
</feature>
<evidence type="ECO:0000313" key="8">
    <source>
        <dbReference type="Proteomes" id="UP000028995"/>
    </source>
</evidence>
<evidence type="ECO:0000256" key="6">
    <source>
        <dbReference type="SAM" id="Phobius"/>
    </source>
</evidence>
<dbReference type="Pfam" id="PF00654">
    <property type="entry name" value="Voltage_CLC"/>
    <property type="match status" value="1"/>
</dbReference>
<evidence type="ECO:0000256" key="3">
    <source>
        <dbReference type="ARBA" id="ARBA00022989"/>
    </source>
</evidence>
<comment type="caution">
    <text evidence="7">The sequence shown here is derived from an EMBL/GenBank/DDBJ whole genome shotgun (WGS) entry which is preliminary data.</text>
</comment>